<dbReference type="Proteomes" id="UP000499080">
    <property type="component" value="Unassembled WGS sequence"/>
</dbReference>
<keyword evidence="3" id="KW-1185">Reference proteome</keyword>
<protein>
    <submittedName>
        <fullName evidence="2">Uncharacterized protein</fullName>
    </submittedName>
</protein>
<reference evidence="2 3" key="1">
    <citation type="journal article" date="2019" name="Sci. Rep.">
        <title>Orb-weaving spider Araneus ventricosus genome elucidates the spidroin gene catalogue.</title>
        <authorList>
            <person name="Kono N."/>
            <person name="Nakamura H."/>
            <person name="Ohtoshi R."/>
            <person name="Moran D.A.P."/>
            <person name="Shinohara A."/>
            <person name="Yoshida Y."/>
            <person name="Fujiwara M."/>
            <person name="Mori M."/>
            <person name="Tomita M."/>
            <person name="Arakawa K."/>
        </authorList>
    </citation>
    <scope>NUCLEOTIDE SEQUENCE [LARGE SCALE GENOMIC DNA]</scope>
</reference>
<dbReference type="EMBL" id="BGPR01000031">
    <property type="protein sequence ID" value="GBL83180.1"/>
    <property type="molecule type" value="Genomic_DNA"/>
</dbReference>
<accession>A0A4Y2ATM2</accession>
<evidence type="ECO:0000313" key="3">
    <source>
        <dbReference type="Proteomes" id="UP000499080"/>
    </source>
</evidence>
<gene>
    <name evidence="2" type="ORF">AVEN_165385_1</name>
</gene>
<organism evidence="2 3">
    <name type="scientific">Araneus ventricosus</name>
    <name type="common">Orbweaver spider</name>
    <name type="synonym">Epeira ventricosa</name>
    <dbReference type="NCBI Taxonomy" id="182803"/>
    <lineage>
        <taxon>Eukaryota</taxon>
        <taxon>Metazoa</taxon>
        <taxon>Ecdysozoa</taxon>
        <taxon>Arthropoda</taxon>
        <taxon>Chelicerata</taxon>
        <taxon>Arachnida</taxon>
        <taxon>Araneae</taxon>
        <taxon>Araneomorphae</taxon>
        <taxon>Entelegynae</taxon>
        <taxon>Araneoidea</taxon>
        <taxon>Araneidae</taxon>
        <taxon>Araneus</taxon>
    </lineage>
</organism>
<proteinExistence type="predicted"/>
<evidence type="ECO:0000256" key="1">
    <source>
        <dbReference type="SAM" id="MobiDB-lite"/>
    </source>
</evidence>
<name>A0A4Y2ATM2_ARAVE</name>
<evidence type="ECO:0000313" key="2">
    <source>
        <dbReference type="EMBL" id="GBL83180.1"/>
    </source>
</evidence>
<dbReference type="AlphaFoldDB" id="A0A4Y2ATM2"/>
<feature type="region of interest" description="Disordered" evidence="1">
    <location>
        <begin position="47"/>
        <end position="67"/>
    </location>
</feature>
<sequence length="81" mass="9021">MTRLTLLLSKCPHYTSRTAFGPDGVSAQQTAYTAALRWNWVSRLEPSGPGPEPETFLPGHHGPPFSPTRGEMELVHLMYIK</sequence>
<comment type="caution">
    <text evidence="2">The sequence shown here is derived from an EMBL/GenBank/DDBJ whole genome shotgun (WGS) entry which is preliminary data.</text>
</comment>